<evidence type="ECO:0000313" key="2">
    <source>
        <dbReference type="Proteomes" id="UP001279734"/>
    </source>
</evidence>
<gene>
    <name evidence="1" type="ORF">Nepgr_011972</name>
</gene>
<dbReference type="EMBL" id="BSYO01000009">
    <property type="protein sequence ID" value="GMH10131.1"/>
    <property type="molecule type" value="Genomic_DNA"/>
</dbReference>
<dbReference type="AlphaFoldDB" id="A0AAD3SG56"/>
<organism evidence="1 2">
    <name type="scientific">Nepenthes gracilis</name>
    <name type="common">Slender pitcher plant</name>
    <dbReference type="NCBI Taxonomy" id="150966"/>
    <lineage>
        <taxon>Eukaryota</taxon>
        <taxon>Viridiplantae</taxon>
        <taxon>Streptophyta</taxon>
        <taxon>Embryophyta</taxon>
        <taxon>Tracheophyta</taxon>
        <taxon>Spermatophyta</taxon>
        <taxon>Magnoliopsida</taxon>
        <taxon>eudicotyledons</taxon>
        <taxon>Gunneridae</taxon>
        <taxon>Pentapetalae</taxon>
        <taxon>Caryophyllales</taxon>
        <taxon>Nepenthaceae</taxon>
        <taxon>Nepenthes</taxon>
    </lineage>
</organism>
<comment type="caution">
    <text evidence="1">The sequence shown here is derived from an EMBL/GenBank/DDBJ whole genome shotgun (WGS) entry which is preliminary data.</text>
</comment>
<name>A0AAD3SG56_NEPGR</name>
<reference evidence="1" key="1">
    <citation type="submission" date="2023-05" db="EMBL/GenBank/DDBJ databases">
        <title>Nepenthes gracilis genome sequencing.</title>
        <authorList>
            <person name="Fukushima K."/>
        </authorList>
    </citation>
    <scope>NUCLEOTIDE SEQUENCE</scope>
    <source>
        <strain evidence="1">SING2019-196</strain>
    </source>
</reference>
<evidence type="ECO:0000313" key="1">
    <source>
        <dbReference type="EMBL" id="GMH10131.1"/>
    </source>
</evidence>
<keyword evidence="2" id="KW-1185">Reference proteome</keyword>
<protein>
    <submittedName>
        <fullName evidence="1">Uncharacterized protein</fullName>
    </submittedName>
</protein>
<proteinExistence type="predicted"/>
<sequence>MAIIGREKEGNSGKKKGLQRIEDEDKYLSWPAKDHSYYENQPKSSAIKLIDYGSTAYEHQDHNYVVSNLMLRSPRGYPWSWLELPLWPMECMLHTY</sequence>
<dbReference type="Proteomes" id="UP001279734">
    <property type="component" value="Unassembled WGS sequence"/>
</dbReference>
<accession>A0AAD3SG56</accession>